<evidence type="ECO:0000313" key="2">
    <source>
        <dbReference type="EMBL" id="EKX34703.1"/>
    </source>
</evidence>
<sequence length="245" mass="27585">MDINMDIDMHLRKSEVNMPQQPVVIDVKSSQIENASYKPAVAADIGDRAIQLSNAELAKETSQLEPNEASKRPRRIAPRKRLPKPGSYPDDFSPFRMTSGDGMVVSLSYLEIKRDLQTINEQCRDMFQSVYYAEVGCEDMEQSSKGSKPCALSPVRVQSIIAARRSRGPCMKQPTSRAEETRMIMAAVRASLQEIRSRQQEDNISDEEKSAIMHMRASKRPKVEDKFPGNKVASQWMDTCSSIVI</sequence>
<feature type="compositionally biased region" description="Basic residues" evidence="1">
    <location>
        <begin position="72"/>
        <end position="83"/>
    </location>
</feature>
<dbReference type="GeneID" id="17291442"/>
<proteinExistence type="predicted"/>
<dbReference type="EMBL" id="JH993104">
    <property type="protein sequence ID" value="EKX34703.1"/>
    <property type="molecule type" value="Genomic_DNA"/>
</dbReference>
<keyword evidence="4" id="KW-1185">Reference proteome</keyword>
<feature type="region of interest" description="Disordered" evidence="1">
    <location>
        <begin position="59"/>
        <end position="95"/>
    </location>
</feature>
<dbReference type="RefSeq" id="XP_005821683.1">
    <property type="nucleotide sequence ID" value="XM_005821626.1"/>
</dbReference>
<organism evidence="2">
    <name type="scientific">Guillardia theta (strain CCMP2712)</name>
    <name type="common">Cryptophyte</name>
    <dbReference type="NCBI Taxonomy" id="905079"/>
    <lineage>
        <taxon>Eukaryota</taxon>
        <taxon>Cryptophyceae</taxon>
        <taxon>Pyrenomonadales</taxon>
        <taxon>Geminigeraceae</taxon>
        <taxon>Guillardia</taxon>
    </lineage>
</organism>
<reference evidence="2 4" key="1">
    <citation type="journal article" date="2012" name="Nature">
        <title>Algal genomes reveal evolutionary mosaicism and the fate of nucleomorphs.</title>
        <authorList>
            <consortium name="DOE Joint Genome Institute"/>
            <person name="Curtis B.A."/>
            <person name="Tanifuji G."/>
            <person name="Burki F."/>
            <person name="Gruber A."/>
            <person name="Irimia M."/>
            <person name="Maruyama S."/>
            <person name="Arias M.C."/>
            <person name="Ball S.G."/>
            <person name="Gile G.H."/>
            <person name="Hirakawa Y."/>
            <person name="Hopkins J.F."/>
            <person name="Kuo A."/>
            <person name="Rensing S.A."/>
            <person name="Schmutz J."/>
            <person name="Symeonidi A."/>
            <person name="Elias M."/>
            <person name="Eveleigh R.J."/>
            <person name="Herman E.K."/>
            <person name="Klute M.J."/>
            <person name="Nakayama T."/>
            <person name="Obornik M."/>
            <person name="Reyes-Prieto A."/>
            <person name="Armbrust E.V."/>
            <person name="Aves S.J."/>
            <person name="Beiko R.G."/>
            <person name="Coutinho P."/>
            <person name="Dacks J.B."/>
            <person name="Durnford D.G."/>
            <person name="Fast N.M."/>
            <person name="Green B.R."/>
            <person name="Grisdale C.J."/>
            <person name="Hempel F."/>
            <person name="Henrissat B."/>
            <person name="Hoppner M.P."/>
            <person name="Ishida K."/>
            <person name="Kim E."/>
            <person name="Koreny L."/>
            <person name="Kroth P.G."/>
            <person name="Liu Y."/>
            <person name="Malik S.B."/>
            <person name="Maier U.G."/>
            <person name="McRose D."/>
            <person name="Mock T."/>
            <person name="Neilson J.A."/>
            <person name="Onodera N.T."/>
            <person name="Poole A.M."/>
            <person name="Pritham E.J."/>
            <person name="Richards T.A."/>
            <person name="Rocap G."/>
            <person name="Roy S.W."/>
            <person name="Sarai C."/>
            <person name="Schaack S."/>
            <person name="Shirato S."/>
            <person name="Slamovits C.H."/>
            <person name="Spencer D.F."/>
            <person name="Suzuki S."/>
            <person name="Worden A.Z."/>
            <person name="Zauner S."/>
            <person name="Barry K."/>
            <person name="Bell C."/>
            <person name="Bharti A.K."/>
            <person name="Crow J.A."/>
            <person name="Grimwood J."/>
            <person name="Kramer R."/>
            <person name="Lindquist E."/>
            <person name="Lucas S."/>
            <person name="Salamov A."/>
            <person name="McFadden G.I."/>
            <person name="Lane C.E."/>
            <person name="Keeling P.J."/>
            <person name="Gray M.W."/>
            <person name="Grigoriev I.V."/>
            <person name="Archibald J.M."/>
        </authorList>
    </citation>
    <scope>NUCLEOTIDE SEQUENCE</scope>
    <source>
        <strain evidence="2 4">CCMP2712</strain>
    </source>
</reference>
<dbReference type="EnsemblProtists" id="EKX34703">
    <property type="protein sequence ID" value="EKX34703"/>
    <property type="gene ID" value="GUITHDRAFT_119135"/>
</dbReference>
<evidence type="ECO:0000256" key="1">
    <source>
        <dbReference type="SAM" id="MobiDB-lite"/>
    </source>
</evidence>
<reference evidence="3" key="3">
    <citation type="submission" date="2016-03" db="UniProtKB">
        <authorList>
            <consortium name="EnsemblProtists"/>
        </authorList>
    </citation>
    <scope>IDENTIFICATION</scope>
</reference>
<dbReference type="PaxDb" id="55529-EKX34703"/>
<dbReference type="Proteomes" id="UP000011087">
    <property type="component" value="Unassembled WGS sequence"/>
</dbReference>
<protein>
    <submittedName>
        <fullName evidence="2 3">Uncharacterized protein</fullName>
    </submittedName>
</protein>
<gene>
    <name evidence="2" type="ORF">GUITHDRAFT_119135</name>
</gene>
<name>L1IEN9_GUITC</name>
<dbReference type="HOGENOM" id="CLU_099254_0_0_1"/>
<dbReference type="AlphaFoldDB" id="L1IEN9"/>
<evidence type="ECO:0000313" key="3">
    <source>
        <dbReference type="EnsemblProtists" id="EKX34703"/>
    </source>
</evidence>
<dbReference type="KEGG" id="gtt:GUITHDRAFT_119135"/>
<evidence type="ECO:0000313" key="4">
    <source>
        <dbReference type="Proteomes" id="UP000011087"/>
    </source>
</evidence>
<reference evidence="4" key="2">
    <citation type="submission" date="2012-11" db="EMBL/GenBank/DDBJ databases">
        <authorList>
            <person name="Kuo A."/>
            <person name="Curtis B.A."/>
            <person name="Tanifuji G."/>
            <person name="Burki F."/>
            <person name="Gruber A."/>
            <person name="Irimia M."/>
            <person name="Maruyama S."/>
            <person name="Arias M.C."/>
            <person name="Ball S.G."/>
            <person name="Gile G.H."/>
            <person name="Hirakawa Y."/>
            <person name="Hopkins J.F."/>
            <person name="Rensing S.A."/>
            <person name="Schmutz J."/>
            <person name="Symeonidi A."/>
            <person name="Elias M."/>
            <person name="Eveleigh R.J."/>
            <person name="Herman E.K."/>
            <person name="Klute M.J."/>
            <person name="Nakayama T."/>
            <person name="Obornik M."/>
            <person name="Reyes-Prieto A."/>
            <person name="Armbrust E.V."/>
            <person name="Aves S.J."/>
            <person name="Beiko R.G."/>
            <person name="Coutinho P."/>
            <person name="Dacks J.B."/>
            <person name="Durnford D.G."/>
            <person name="Fast N.M."/>
            <person name="Green B.R."/>
            <person name="Grisdale C."/>
            <person name="Hempe F."/>
            <person name="Henrissat B."/>
            <person name="Hoppner M.P."/>
            <person name="Ishida K.-I."/>
            <person name="Kim E."/>
            <person name="Koreny L."/>
            <person name="Kroth P.G."/>
            <person name="Liu Y."/>
            <person name="Malik S.-B."/>
            <person name="Maier U.G."/>
            <person name="McRose D."/>
            <person name="Mock T."/>
            <person name="Neilson J.A."/>
            <person name="Onodera N.T."/>
            <person name="Poole A.M."/>
            <person name="Pritham E.J."/>
            <person name="Richards T.A."/>
            <person name="Rocap G."/>
            <person name="Roy S.W."/>
            <person name="Sarai C."/>
            <person name="Schaack S."/>
            <person name="Shirato S."/>
            <person name="Slamovits C.H."/>
            <person name="Spencer D.F."/>
            <person name="Suzuki S."/>
            <person name="Worden A.Z."/>
            <person name="Zauner S."/>
            <person name="Barry K."/>
            <person name="Bell C."/>
            <person name="Bharti A.K."/>
            <person name="Crow J.A."/>
            <person name="Grimwood J."/>
            <person name="Kramer R."/>
            <person name="Lindquist E."/>
            <person name="Lucas S."/>
            <person name="Salamov A."/>
            <person name="McFadden G.I."/>
            <person name="Lane C.E."/>
            <person name="Keeling P.J."/>
            <person name="Gray M.W."/>
            <person name="Grigoriev I.V."/>
            <person name="Archibald J.M."/>
        </authorList>
    </citation>
    <scope>NUCLEOTIDE SEQUENCE</scope>
    <source>
        <strain evidence="4">CCMP2712</strain>
    </source>
</reference>
<accession>L1IEN9</accession>